<dbReference type="Gene3D" id="3.60.9.10">
    <property type="entry name" value="Aldehyde ferredoxin oxidoreductase, N-terminal domain"/>
    <property type="match status" value="1"/>
</dbReference>
<evidence type="ECO:0000313" key="8">
    <source>
        <dbReference type="EMBL" id="ABR56030.1"/>
    </source>
</evidence>
<dbReference type="EMBL" id="CP000743">
    <property type="protein sequence ID" value="ABR56030.1"/>
    <property type="molecule type" value="Genomic_DNA"/>
</dbReference>
<evidence type="ECO:0000313" key="9">
    <source>
        <dbReference type="Proteomes" id="UP000001106"/>
    </source>
</evidence>
<dbReference type="Proteomes" id="UP000001106">
    <property type="component" value="Chromosome"/>
</dbReference>
<evidence type="ECO:0000259" key="7">
    <source>
        <dbReference type="SMART" id="SM00790"/>
    </source>
</evidence>
<evidence type="ECO:0000256" key="5">
    <source>
        <dbReference type="ARBA" id="ARBA00023004"/>
    </source>
</evidence>
<dbReference type="InterPro" id="IPR036503">
    <property type="entry name" value="Ald_Fedxn_OxRdtase_N_sf"/>
</dbReference>
<dbReference type="KEGG" id="mae:Maeo_0444"/>
<evidence type="ECO:0000256" key="6">
    <source>
        <dbReference type="ARBA" id="ARBA00023014"/>
    </source>
</evidence>
<dbReference type="SMART" id="SM00790">
    <property type="entry name" value="AFOR_N"/>
    <property type="match status" value="1"/>
</dbReference>
<protein>
    <submittedName>
        <fullName evidence="8">Aldehyde ferredoxin oxidoreductase</fullName>
    </submittedName>
</protein>
<evidence type="ECO:0000256" key="1">
    <source>
        <dbReference type="ARBA" id="ARBA00001966"/>
    </source>
</evidence>
<reference evidence="8" key="1">
    <citation type="submission" date="2007-06" db="EMBL/GenBank/DDBJ databases">
        <title>Complete sequence of Methanococcus aeolicus Nankai-3.</title>
        <authorList>
            <consortium name="US DOE Joint Genome Institute"/>
            <person name="Copeland A."/>
            <person name="Lucas S."/>
            <person name="Lapidus A."/>
            <person name="Barry K."/>
            <person name="Glavina del Rio T."/>
            <person name="Dalin E."/>
            <person name="Tice H."/>
            <person name="Pitluck S."/>
            <person name="Chain P."/>
            <person name="Malfatti S."/>
            <person name="Shin M."/>
            <person name="Vergez L."/>
            <person name="Schmutz J."/>
            <person name="Larimer F."/>
            <person name="Land M."/>
            <person name="Hauser L."/>
            <person name="Kyrpides N."/>
            <person name="Lykidis A."/>
            <person name="Sieprawska-Lupa M."/>
            <person name="Whitman W.B."/>
            <person name="Richardson P."/>
        </authorList>
    </citation>
    <scope>NUCLEOTIDE SEQUENCE [LARGE SCALE GENOMIC DNA]</scope>
    <source>
        <strain evidence="8">Nankai-3</strain>
    </source>
</reference>
<dbReference type="OrthoDB" id="84495at2157"/>
<dbReference type="InterPro" id="IPR036021">
    <property type="entry name" value="Tungsten_al_ferr_oxy-like_C"/>
</dbReference>
<evidence type="ECO:0000256" key="3">
    <source>
        <dbReference type="ARBA" id="ARBA00022485"/>
    </source>
</evidence>
<dbReference type="Pfam" id="PF02730">
    <property type="entry name" value="AFOR_N"/>
    <property type="match status" value="1"/>
</dbReference>
<dbReference type="InterPro" id="IPR013983">
    <property type="entry name" value="Ald_Fedxn_OxRdtase_N"/>
</dbReference>
<evidence type="ECO:0000256" key="2">
    <source>
        <dbReference type="ARBA" id="ARBA00011032"/>
    </source>
</evidence>
<dbReference type="SUPFAM" id="SSF56228">
    <property type="entry name" value="Aldehyde ferredoxin oxidoreductase, N-terminal domain"/>
    <property type="match status" value="1"/>
</dbReference>
<comment type="cofactor">
    <cofactor evidence="1">
        <name>[4Fe-4S] cluster</name>
        <dbReference type="ChEBI" id="CHEBI:49883"/>
    </cofactor>
</comment>
<dbReference type="HOGENOM" id="CLU_440510_0_0_2"/>
<dbReference type="GO" id="GO:0046872">
    <property type="term" value="F:metal ion binding"/>
    <property type="evidence" value="ECO:0007669"/>
    <property type="project" value="UniProtKB-KW"/>
</dbReference>
<dbReference type="PANTHER" id="PTHR30038:SF7">
    <property type="entry name" value="TUNGSTEN-CONTAINING GLYCERALDEHYDE-3-PHOSPHATE:FERREDOXIN OXIDOREDUCTASE"/>
    <property type="match status" value="1"/>
</dbReference>
<dbReference type="SUPFAM" id="SSF48310">
    <property type="entry name" value="Aldehyde ferredoxin oxidoreductase, C-terminal domains"/>
    <property type="match status" value="1"/>
</dbReference>
<feature type="domain" description="Aldehyde ferredoxin oxidoreductase N-terminal" evidence="7">
    <location>
        <begin position="1"/>
        <end position="206"/>
    </location>
</feature>
<dbReference type="Gene3D" id="1.10.569.10">
    <property type="entry name" value="Aldehyde Ferredoxin Oxidoreductase Protein, subunit A, domain 2"/>
    <property type="match status" value="1"/>
</dbReference>
<keyword evidence="6" id="KW-0411">Iron-sulfur</keyword>
<dbReference type="GO" id="GO:0016625">
    <property type="term" value="F:oxidoreductase activity, acting on the aldehyde or oxo group of donors, iron-sulfur protein as acceptor"/>
    <property type="evidence" value="ECO:0007669"/>
    <property type="project" value="InterPro"/>
</dbReference>
<dbReference type="RefSeq" id="WP_011973162.1">
    <property type="nucleotide sequence ID" value="NC_009635.1"/>
</dbReference>
<dbReference type="STRING" id="419665.Maeo_0444"/>
<dbReference type="GO" id="GO:0009055">
    <property type="term" value="F:electron transfer activity"/>
    <property type="evidence" value="ECO:0007669"/>
    <property type="project" value="InterPro"/>
</dbReference>
<dbReference type="InterPro" id="IPR013984">
    <property type="entry name" value="Ald_Fedxn_OxRdtase_dom2"/>
</dbReference>
<dbReference type="eggNOG" id="arCOG05072">
    <property type="taxonomic scope" value="Archaea"/>
</dbReference>
<name>A6UU58_META3</name>
<evidence type="ECO:0000256" key="4">
    <source>
        <dbReference type="ARBA" id="ARBA00022723"/>
    </source>
</evidence>
<dbReference type="AlphaFoldDB" id="A6UU58"/>
<keyword evidence="3" id="KW-0004">4Fe-4S</keyword>
<gene>
    <name evidence="8" type="ordered locus">Maeo_0444</name>
</gene>
<accession>A6UU58</accession>
<keyword evidence="4" id="KW-0479">Metal-binding</keyword>
<keyword evidence="9" id="KW-1185">Reference proteome</keyword>
<dbReference type="GeneID" id="5327656"/>
<comment type="similarity">
    <text evidence="2">Belongs to the AOR/FOR family.</text>
</comment>
<dbReference type="PANTHER" id="PTHR30038">
    <property type="entry name" value="ALDEHYDE FERREDOXIN OXIDOREDUCTASE"/>
    <property type="match status" value="1"/>
</dbReference>
<sequence>MNIIINVSEKNYENIDGTYFPLNWGMELHKKYKTYELHPYDENNVFCFGRGVLPIIGGNRLIFSFKSPLWESFHFSAMGGAGYQFKDTGLKNVGIIGKCEKPSLLVINGENNAIEIDYIDMEDYVKNYTNIYDLNNYILDKFKDKNYRALIVGPSSINSNMGAVLSQTVRNGKFVEGSEDWAARGGIGSALYRAHNILGVVYCGDKNNSSNKEEKELKSKLKAIVEEYYEKPLTKVIIEGTKKYRFDKEINTGGTFGCNYVSLKDKAPMFNWKMIYMGKEERTELHKRLLTYFVGKFNEESTNPKKWTNCGEPCPVLCKKYRLDGLKVDYEPYSANGPQIGVFDIHATDKVVHRIDAMGYDAIEMGELLSWVFELLDIGLLKPEEVGINKPKFSPSDFKTEEDMLNNSNYNSSQAVELVNIIAFEKNEIGKILALGKRKASQIFNDKFKDRLKEGEKFEDYAVYVPFGKSGEMAPTLYWAIGNFMPYLIQGKYLTHYKYGVFFEPEKLSQLSVARTLEEATLENLGICRFHRVWINPVIKDLVNEIMGIDFDLEENTRNLIKDIYEYNKKICPNPHKIESNRVKDIIALGAEEFGDEKWSKLFKEDRDKYIDEYVKRAMSEYSKLLDIDWNIKD</sequence>
<proteinExistence type="inferred from homology"/>
<dbReference type="InterPro" id="IPR051919">
    <property type="entry name" value="W-dependent_AOR"/>
</dbReference>
<dbReference type="InterPro" id="IPR001203">
    <property type="entry name" value="OxRdtase_Ald_Fedxn_C"/>
</dbReference>
<organism evidence="8 9">
    <name type="scientific">Methanococcus aeolicus (strain ATCC BAA-1280 / DSM 17508 / OCM 812 / Nankai-3)</name>
    <dbReference type="NCBI Taxonomy" id="419665"/>
    <lineage>
        <taxon>Archaea</taxon>
        <taxon>Methanobacteriati</taxon>
        <taxon>Methanobacteriota</taxon>
        <taxon>Methanomada group</taxon>
        <taxon>Methanococci</taxon>
        <taxon>Methanococcales</taxon>
        <taxon>Methanococcaceae</taxon>
        <taxon>Methanococcus</taxon>
    </lineage>
</organism>
<keyword evidence="5" id="KW-0408">Iron</keyword>
<dbReference type="GO" id="GO:0051539">
    <property type="term" value="F:4 iron, 4 sulfur cluster binding"/>
    <property type="evidence" value="ECO:0007669"/>
    <property type="project" value="UniProtKB-KW"/>
</dbReference>
<dbReference type="Pfam" id="PF01314">
    <property type="entry name" value="AFOR_C"/>
    <property type="match status" value="1"/>
</dbReference>